<keyword evidence="1" id="KW-0472">Membrane</keyword>
<dbReference type="Proteomes" id="UP000243451">
    <property type="component" value="Unassembled WGS sequence"/>
</dbReference>
<dbReference type="InterPro" id="IPR007560">
    <property type="entry name" value="Restrct_endonuc_IV_Mrr"/>
</dbReference>
<evidence type="ECO:0000259" key="2">
    <source>
        <dbReference type="Pfam" id="PF04471"/>
    </source>
</evidence>
<name>A0A2P4F064_9GAMM</name>
<keyword evidence="1" id="KW-0812">Transmembrane</keyword>
<gene>
    <name evidence="3" type="ORF">C1949_01305</name>
</gene>
<protein>
    <recommendedName>
        <fullName evidence="2">Restriction endonuclease type IV Mrr domain-containing protein</fullName>
    </recommendedName>
</protein>
<feature type="transmembrane region" description="Helical" evidence="1">
    <location>
        <begin position="60"/>
        <end position="82"/>
    </location>
</feature>
<dbReference type="Pfam" id="PF04471">
    <property type="entry name" value="Mrr_cat"/>
    <property type="match status" value="1"/>
</dbReference>
<sequence>MPRRQTVSPLEQVLLTRHVVPWWLYFLLAIITWLALHYIAQSVRPFSQRGSEMVTLLHSFALVGQVLVPLALLCTGVAELFNRLSRRRRLDRLQHEGTSECLLEQLSWQEMYDLVELALHGEGYRSVSGAAKDTELMLQRGELRALLVTEYWRRPTLKTAMLQHALERAQALDAEATIVVCNGRINNDTRAFARRNAIRLIDRGHMQQWLQRAAKQGGALS</sequence>
<evidence type="ECO:0000256" key="1">
    <source>
        <dbReference type="SAM" id="Phobius"/>
    </source>
</evidence>
<dbReference type="GO" id="GO:0003677">
    <property type="term" value="F:DNA binding"/>
    <property type="evidence" value="ECO:0007669"/>
    <property type="project" value="InterPro"/>
</dbReference>
<comment type="caution">
    <text evidence="3">The sequence shown here is derived from an EMBL/GenBank/DDBJ whole genome shotgun (WGS) entry which is preliminary data.</text>
</comment>
<reference evidence="3 4" key="1">
    <citation type="submission" date="2018-01" db="EMBL/GenBank/DDBJ databases">
        <title>Draft genome of the type strain Pseudomonas oceani DSM 100277 isolated from the deep water in Okinawa trough, northwestern Pacific Ocean.</title>
        <authorList>
            <person name="Gomila M."/>
            <person name="Mulet M."/>
            <person name="Garcia-Valdes E."/>
            <person name="Lalucat J."/>
        </authorList>
    </citation>
    <scope>NUCLEOTIDE SEQUENCE [LARGE SCALE GENOMIC DNA]</scope>
    <source>
        <strain evidence="3 4">DSM 100277</strain>
    </source>
</reference>
<feature type="domain" description="Restriction endonuclease type IV Mrr" evidence="2">
    <location>
        <begin position="103"/>
        <end position="210"/>
    </location>
</feature>
<dbReference type="GO" id="GO:0009307">
    <property type="term" value="P:DNA restriction-modification system"/>
    <property type="evidence" value="ECO:0007669"/>
    <property type="project" value="InterPro"/>
</dbReference>
<dbReference type="EMBL" id="PPSK01000001">
    <property type="protein sequence ID" value="POB06403.1"/>
    <property type="molecule type" value="Genomic_DNA"/>
</dbReference>
<accession>A0A2P4F064</accession>
<feature type="transmembrane region" description="Helical" evidence="1">
    <location>
        <begin position="20"/>
        <end position="40"/>
    </location>
</feature>
<dbReference type="OrthoDB" id="9994519at2"/>
<proteinExistence type="predicted"/>
<evidence type="ECO:0000313" key="4">
    <source>
        <dbReference type="Proteomes" id="UP000243451"/>
    </source>
</evidence>
<dbReference type="AlphaFoldDB" id="A0A2P4F064"/>
<organism evidence="3 4">
    <name type="scientific">Halopseudomonas oceani</name>
    <dbReference type="NCBI Taxonomy" id="1708783"/>
    <lineage>
        <taxon>Bacteria</taxon>
        <taxon>Pseudomonadati</taxon>
        <taxon>Pseudomonadota</taxon>
        <taxon>Gammaproteobacteria</taxon>
        <taxon>Pseudomonadales</taxon>
        <taxon>Pseudomonadaceae</taxon>
        <taxon>Halopseudomonas</taxon>
    </lineage>
</organism>
<keyword evidence="4" id="KW-1185">Reference proteome</keyword>
<evidence type="ECO:0000313" key="3">
    <source>
        <dbReference type="EMBL" id="POB06403.1"/>
    </source>
</evidence>
<dbReference type="GO" id="GO:0004519">
    <property type="term" value="F:endonuclease activity"/>
    <property type="evidence" value="ECO:0007669"/>
    <property type="project" value="InterPro"/>
</dbReference>
<keyword evidence="1" id="KW-1133">Transmembrane helix</keyword>
<dbReference type="RefSeq" id="WP_104736658.1">
    <property type="nucleotide sequence ID" value="NZ_BMHR01000002.1"/>
</dbReference>